<dbReference type="GO" id="GO:0008829">
    <property type="term" value="F:dCTP deaminase activity"/>
    <property type="evidence" value="ECO:0007669"/>
    <property type="project" value="InterPro"/>
</dbReference>
<dbReference type="GO" id="GO:0015949">
    <property type="term" value="P:nucleobase-containing small molecule interconversion"/>
    <property type="evidence" value="ECO:0007669"/>
    <property type="project" value="TreeGrafter"/>
</dbReference>
<dbReference type="Proteomes" id="UP000293764">
    <property type="component" value="Unassembled WGS sequence"/>
</dbReference>
<feature type="binding site" evidence="4">
    <location>
        <position position="224"/>
    </location>
    <ligand>
        <name>dCTP</name>
        <dbReference type="ChEBI" id="CHEBI:61481"/>
    </ligand>
</feature>
<comment type="function">
    <text evidence="4">Bifunctional enzyme that catalyzes both the deamination of dCTP to dUTP and the hydrolysis of dUTP to dUMP without releasing the toxic dUTP intermediate.</text>
</comment>
<evidence type="ECO:0000256" key="2">
    <source>
        <dbReference type="ARBA" id="ARBA00022801"/>
    </source>
</evidence>
<feature type="binding site" evidence="4">
    <location>
        <begin position="151"/>
        <end position="156"/>
    </location>
    <ligand>
        <name>dCTP</name>
        <dbReference type="ChEBI" id="CHEBI:61481"/>
    </ligand>
</feature>
<dbReference type="PANTHER" id="PTHR42680:SF3">
    <property type="entry name" value="DCTP DEAMINASE"/>
    <property type="match status" value="1"/>
</dbReference>
<dbReference type="GO" id="GO:0000166">
    <property type="term" value="F:nucleotide binding"/>
    <property type="evidence" value="ECO:0007669"/>
    <property type="project" value="UniProtKB-KW"/>
</dbReference>
<feature type="binding site" evidence="4">
    <location>
        <position position="169"/>
    </location>
    <ligand>
        <name>dCTP</name>
        <dbReference type="ChEBI" id="CHEBI:61481"/>
    </ligand>
</feature>
<dbReference type="FunFam" id="2.70.40.10:FF:000005">
    <property type="entry name" value="dCTP deaminase, dUMP-forming"/>
    <property type="match status" value="1"/>
</dbReference>
<proteinExistence type="inferred from homology"/>
<dbReference type="CDD" id="cd07557">
    <property type="entry name" value="trimeric_dUTPase"/>
    <property type="match status" value="1"/>
</dbReference>
<accession>A0A4Q5N177</accession>
<keyword evidence="2 4" id="KW-0378">Hydrolase</keyword>
<sequence length="241" mass="26588">MPLNYTRAKPTKAGARHRAYPTAPGARTRSRSHGPAAARRPTVPGRYRVQVLLSDRDIRAELDSGRVVLDPYEPAMIQPSSIDIRLDRLFRLFDNHKYAVIDPSLDQPDLTRLVEVEKGEPLILHPGEFILGSTYEAVTLPNDIAARLEGKSSLGRLGLLTHSTAGFIDPGFTGHVTLELSNMATLPIALWPGMKIGQLCFFRLSSAAEFPYGSTHSGSRYQGQRGPTASRSWQNFHSTEV</sequence>
<comment type="pathway">
    <text evidence="4">Pyrimidine metabolism; dUMP biosynthesis; dUMP from dCTP: step 1/1.</text>
</comment>
<evidence type="ECO:0000256" key="5">
    <source>
        <dbReference type="SAM" id="MobiDB-lite"/>
    </source>
</evidence>
<dbReference type="InterPro" id="IPR011962">
    <property type="entry name" value="dCTP_deaminase"/>
</dbReference>
<gene>
    <name evidence="4" type="primary">dcd</name>
    <name evidence="6" type="ORF">EUA98_10720</name>
</gene>
<keyword evidence="7" id="KW-1185">Reference proteome</keyword>
<feature type="active site" description="Proton donor/acceptor" evidence="4">
    <location>
        <position position="179"/>
    </location>
</feature>
<comment type="subunit">
    <text evidence="4">Homotrimer.</text>
</comment>
<comment type="similarity">
    <text evidence="4">Belongs to the dCTP deaminase family.</text>
</comment>
<dbReference type="NCBIfam" id="TIGR02274">
    <property type="entry name" value="dCTP_deam"/>
    <property type="match status" value="1"/>
</dbReference>
<evidence type="ECO:0000256" key="4">
    <source>
        <dbReference type="HAMAP-Rule" id="MF_00146"/>
    </source>
</evidence>
<dbReference type="GO" id="GO:0006229">
    <property type="term" value="P:dUTP biosynthetic process"/>
    <property type="evidence" value="ECO:0007669"/>
    <property type="project" value="InterPro"/>
</dbReference>
<dbReference type="EC" id="3.5.4.30" evidence="4"/>
<dbReference type="InterPro" id="IPR036157">
    <property type="entry name" value="dUTPase-like_sf"/>
</dbReference>
<evidence type="ECO:0000313" key="7">
    <source>
        <dbReference type="Proteomes" id="UP000293764"/>
    </source>
</evidence>
<dbReference type="GO" id="GO:0006226">
    <property type="term" value="P:dUMP biosynthetic process"/>
    <property type="evidence" value="ECO:0007669"/>
    <property type="project" value="UniProtKB-UniRule"/>
</dbReference>
<comment type="caution">
    <text evidence="6">The sequence shown here is derived from an EMBL/GenBank/DDBJ whole genome shotgun (WGS) entry which is preliminary data.</text>
</comment>
<dbReference type="EMBL" id="SDWW01000023">
    <property type="protein sequence ID" value="RYV51013.1"/>
    <property type="molecule type" value="Genomic_DNA"/>
</dbReference>
<dbReference type="Pfam" id="PF22769">
    <property type="entry name" value="DCD"/>
    <property type="match status" value="1"/>
</dbReference>
<dbReference type="SUPFAM" id="SSF51283">
    <property type="entry name" value="dUTPase-like"/>
    <property type="match status" value="1"/>
</dbReference>
<dbReference type="HAMAP" id="MF_00146">
    <property type="entry name" value="dCTP_deaminase"/>
    <property type="match status" value="1"/>
</dbReference>
<dbReference type="AlphaFoldDB" id="A0A4Q5N177"/>
<keyword evidence="1 4" id="KW-0547">Nucleotide-binding</keyword>
<comment type="caution">
    <text evidence="4">Lacks conserved residue(s) required for the propagation of feature annotation.</text>
</comment>
<dbReference type="OrthoDB" id="9780956at2"/>
<feature type="site" description="Important for bifunctional activity" evidence="4">
    <location>
        <begin position="166"/>
        <end position="167"/>
    </location>
</feature>
<protein>
    <recommendedName>
        <fullName evidence="4">dCTP deaminase, dUMP-forming</fullName>
        <ecNumber evidence="4">3.5.4.30</ecNumber>
    </recommendedName>
    <alternativeName>
        <fullName evidence="4">Bifunctional dCTP deaminase:dUTPase</fullName>
    </alternativeName>
    <alternativeName>
        <fullName evidence="4">DCD-DUT</fullName>
    </alternativeName>
</protein>
<feature type="binding site" evidence="4">
    <location>
        <begin position="177"/>
        <end position="179"/>
    </location>
    <ligand>
        <name>dCTP</name>
        <dbReference type="ChEBI" id="CHEBI:61481"/>
    </ligand>
</feature>
<evidence type="ECO:0000313" key="6">
    <source>
        <dbReference type="EMBL" id="RYV51013.1"/>
    </source>
</evidence>
<comment type="catalytic activity">
    <reaction evidence="4">
        <text>dCTP + 2 H2O = dUMP + NH4(+) + diphosphate</text>
        <dbReference type="Rhea" id="RHEA:19205"/>
        <dbReference type="ChEBI" id="CHEBI:15377"/>
        <dbReference type="ChEBI" id="CHEBI:28938"/>
        <dbReference type="ChEBI" id="CHEBI:33019"/>
        <dbReference type="ChEBI" id="CHEBI:61481"/>
        <dbReference type="ChEBI" id="CHEBI:246422"/>
        <dbReference type="EC" id="3.5.4.30"/>
    </reaction>
</comment>
<evidence type="ECO:0000256" key="3">
    <source>
        <dbReference type="ARBA" id="ARBA00023080"/>
    </source>
</evidence>
<organism evidence="6 7">
    <name type="scientific">Pengzhenrongella frigida</name>
    <dbReference type="NCBI Taxonomy" id="1259133"/>
    <lineage>
        <taxon>Bacteria</taxon>
        <taxon>Bacillati</taxon>
        <taxon>Actinomycetota</taxon>
        <taxon>Actinomycetes</taxon>
        <taxon>Micrococcales</taxon>
        <taxon>Pengzhenrongella</taxon>
    </lineage>
</organism>
<feature type="region of interest" description="Disordered" evidence="5">
    <location>
        <begin position="215"/>
        <end position="241"/>
    </location>
</feature>
<dbReference type="Gene3D" id="2.70.40.10">
    <property type="match status" value="1"/>
</dbReference>
<dbReference type="InterPro" id="IPR033704">
    <property type="entry name" value="dUTPase_trimeric"/>
</dbReference>
<feature type="binding site" evidence="4">
    <location>
        <position position="212"/>
    </location>
    <ligand>
        <name>dCTP</name>
        <dbReference type="ChEBI" id="CHEBI:61481"/>
    </ligand>
</feature>
<feature type="binding site" evidence="4">
    <location>
        <position position="198"/>
    </location>
    <ligand>
        <name>dCTP</name>
        <dbReference type="ChEBI" id="CHEBI:61481"/>
    </ligand>
</feature>
<dbReference type="UniPathway" id="UPA00610">
    <property type="reaction ID" value="UER00667"/>
</dbReference>
<evidence type="ECO:0000256" key="1">
    <source>
        <dbReference type="ARBA" id="ARBA00022741"/>
    </source>
</evidence>
<name>A0A4Q5N177_9MICO</name>
<feature type="region of interest" description="Disordered" evidence="5">
    <location>
        <begin position="1"/>
        <end position="41"/>
    </location>
</feature>
<dbReference type="PANTHER" id="PTHR42680">
    <property type="entry name" value="DCTP DEAMINASE"/>
    <property type="match status" value="1"/>
</dbReference>
<dbReference type="GO" id="GO:0033973">
    <property type="term" value="F:dCTP deaminase (dUMP-forming) activity"/>
    <property type="evidence" value="ECO:0007669"/>
    <property type="project" value="UniProtKB-UniRule"/>
</dbReference>
<reference evidence="6 7" key="1">
    <citation type="submission" date="2019-01" db="EMBL/GenBank/DDBJ databases">
        <title>Novel species of Cellulomonas.</title>
        <authorList>
            <person name="Liu Q."/>
            <person name="Xin Y.-H."/>
        </authorList>
    </citation>
    <scope>NUCLEOTIDE SEQUENCE [LARGE SCALE GENOMIC DNA]</scope>
    <source>
        <strain evidence="6 7">HLT2-17</strain>
    </source>
</reference>
<keyword evidence="3 4" id="KW-0546">Nucleotide metabolism</keyword>